<comment type="caution">
    <text evidence="1">The sequence shown here is derived from an EMBL/GenBank/DDBJ whole genome shotgun (WGS) entry which is preliminary data.</text>
</comment>
<protein>
    <submittedName>
        <fullName evidence="1">Uncharacterized protein</fullName>
    </submittedName>
</protein>
<gene>
    <name evidence="2" type="ORF">EXN23_22175</name>
    <name evidence="1" type="ORF">O9X88_11800</name>
</gene>
<reference evidence="2 3" key="1">
    <citation type="journal article" date="2019" name="Appl. Microbiol. Biotechnol.">
        <title>Differential efficiency of wild type rhizogenic strains for rol gene transformation of plants.</title>
        <authorList>
            <person name="Desmet S."/>
            <person name="De Keyser E."/>
            <person name="Van Vaerenbergh J."/>
            <person name="Baeyen S."/>
            <person name="Van Huylenbroeck J."/>
            <person name="Geelen D."/>
            <person name="Dhooghe E."/>
        </authorList>
    </citation>
    <scope>NUCLEOTIDE SEQUENCE [LARGE SCALE GENOMIC DNA]</scope>
    <source>
        <strain evidence="2 3">GBBC3283</strain>
    </source>
</reference>
<evidence type="ECO:0000313" key="4">
    <source>
        <dbReference type="Proteomes" id="UP001151018"/>
    </source>
</evidence>
<dbReference type="EMBL" id="JAPZLR010000007">
    <property type="protein sequence ID" value="MCZ7938232.1"/>
    <property type="molecule type" value="Genomic_DNA"/>
</dbReference>
<dbReference type="EMBL" id="SGNZ01000015">
    <property type="protein sequence ID" value="TRA84449.1"/>
    <property type="molecule type" value="Genomic_DNA"/>
</dbReference>
<sequence length="161" mass="17633">MPILSNFVVKHIRPFGEAGYDTFSNNAQTIEFFSSLGLGTGDIANIFAAWRLAALADPVGESNLLVAAANALAQARWEYLYETQMSTVLFLDDVQLESLSHLEPGANRNFSWRSPTPIAAAVTIHNGSNRHHIIWDATGFSGGTDENGWISHFADLLPTER</sequence>
<evidence type="ECO:0000313" key="3">
    <source>
        <dbReference type="Proteomes" id="UP000319481"/>
    </source>
</evidence>
<dbReference type="GeneID" id="79863302"/>
<keyword evidence="3" id="KW-1185">Reference proteome</keyword>
<name>A0A9X3KNY8_9HYPH</name>
<dbReference type="Proteomes" id="UP000319481">
    <property type="component" value="Unassembled WGS sequence"/>
</dbReference>
<evidence type="ECO:0000313" key="1">
    <source>
        <dbReference type="EMBL" id="MCZ7938232.1"/>
    </source>
</evidence>
<organism evidence="1 4">
    <name type="scientific">Agrobacterium salinitolerans</name>
    <dbReference type="NCBI Taxonomy" id="1183413"/>
    <lineage>
        <taxon>Bacteria</taxon>
        <taxon>Pseudomonadati</taxon>
        <taxon>Pseudomonadota</taxon>
        <taxon>Alphaproteobacteria</taxon>
        <taxon>Hyphomicrobiales</taxon>
        <taxon>Rhizobiaceae</taxon>
        <taxon>Rhizobium/Agrobacterium group</taxon>
        <taxon>Agrobacterium</taxon>
    </lineage>
</organism>
<dbReference type="Proteomes" id="UP001151018">
    <property type="component" value="Unassembled WGS sequence"/>
</dbReference>
<dbReference type="RefSeq" id="WP_142913928.1">
    <property type="nucleotide sequence ID" value="NZ_JAPZLN010000002.1"/>
</dbReference>
<reference evidence="2" key="2">
    <citation type="submission" date="2019-02" db="EMBL/GenBank/DDBJ databases">
        <authorList>
            <person name="Baeyen S."/>
        </authorList>
    </citation>
    <scope>NUCLEOTIDE SEQUENCE</scope>
    <source>
        <strain evidence="2">GBBC3283</strain>
    </source>
</reference>
<reference evidence="1" key="3">
    <citation type="submission" date="2022-12" db="EMBL/GenBank/DDBJ databases">
        <title>Draft genome sequences of 22 rhizogenic Agrobacterium biovar 1 strains, the causative agent of hairy root disease.</title>
        <authorList>
            <person name="Kim N."/>
            <person name="Vargas P."/>
            <person name="Rediers H."/>
        </authorList>
    </citation>
    <scope>NUCLEOTIDE SEQUENCE</scope>
    <source>
        <strain evidence="1">ST15.13.006</strain>
    </source>
</reference>
<evidence type="ECO:0000313" key="2">
    <source>
        <dbReference type="EMBL" id="TRA84449.1"/>
    </source>
</evidence>
<dbReference type="AlphaFoldDB" id="A0A9X3KNY8"/>
<accession>A0A9X3KNY8</accession>
<proteinExistence type="predicted"/>